<dbReference type="EMBL" id="JAUDCG010000007">
    <property type="protein sequence ID" value="MDM8156473.1"/>
    <property type="molecule type" value="Genomic_DNA"/>
</dbReference>
<gene>
    <name evidence="2" type="ORF">QUV96_02330</name>
</gene>
<reference evidence="2" key="1">
    <citation type="submission" date="2023-06" db="EMBL/GenBank/DDBJ databases">
        <title>Identification and characterization of horizontal gene transfer across gut microbiota members of farm animals based on homology search.</title>
        <authorList>
            <person name="Schwarzerova J."/>
            <person name="Nykrynova M."/>
            <person name="Jureckova K."/>
            <person name="Cejkova D."/>
            <person name="Rychlik I."/>
        </authorList>
    </citation>
    <scope>NUCLEOTIDE SEQUENCE</scope>
    <source>
        <strain evidence="2">ET39</strain>
    </source>
</reference>
<keyword evidence="1" id="KW-0732">Signal</keyword>
<dbReference type="RefSeq" id="WP_289606945.1">
    <property type="nucleotide sequence ID" value="NZ_JAUDCG010000007.1"/>
</dbReference>
<reference evidence="2" key="2">
    <citation type="submission" date="2023-06" db="EMBL/GenBank/DDBJ databases">
        <authorList>
            <person name="Zeman M."/>
            <person name="Kubasova T."/>
            <person name="Jahodarova E."/>
            <person name="Nykrynova M."/>
            <person name="Rychlik I."/>
        </authorList>
    </citation>
    <scope>NUCLEOTIDE SEQUENCE</scope>
    <source>
        <strain evidence="2">ET39</strain>
    </source>
</reference>
<sequence>MKRIKRILVALCCVCLLAACGNDGSAAQDVQRTVDDAAQKAEDAVNDAADAGEKTVDDMMAHLREMQKDIQQEEVIEDIPFAAYDGRSFQVEGNTMYLYRINAQDADMKRVIEQLQQDNMVNVERNGQKMQYSGALYEDYLLLYEPGVNADSLIEGMNSFAAGE</sequence>
<evidence type="ECO:0000313" key="3">
    <source>
        <dbReference type="Proteomes" id="UP001529340"/>
    </source>
</evidence>
<comment type="caution">
    <text evidence="2">The sequence shown here is derived from an EMBL/GenBank/DDBJ whole genome shotgun (WGS) entry which is preliminary data.</text>
</comment>
<proteinExistence type="predicted"/>
<protein>
    <recommendedName>
        <fullName evidence="4">DUF4358 domain-containing protein</fullName>
    </recommendedName>
</protein>
<organism evidence="2 3">
    <name type="scientific">Amedibacillus dolichus</name>
    <dbReference type="NCBI Taxonomy" id="31971"/>
    <lineage>
        <taxon>Bacteria</taxon>
        <taxon>Bacillati</taxon>
        <taxon>Bacillota</taxon>
        <taxon>Erysipelotrichia</taxon>
        <taxon>Erysipelotrichales</taxon>
        <taxon>Erysipelotrichaceae</taxon>
        <taxon>Amedibacillus</taxon>
    </lineage>
</organism>
<keyword evidence="3" id="KW-1185">Reference proteome</keyword>
<evidence type="ECO:0000313" key="2">
    <source>
        <dbReference type="EMBL" id="MDM8156473.1"/>
    </source>
</evidence>
<feature type="signal peptide" evidence="1">
    <location>
        <begin position="1"/>
        <end position="18"/>
    </location>
</feature>
<dbReference type="PROSITE" id="PS51257">
    <property type="entry name" value="PROKAR_LIPOPROTEIN"/>
    <property type="match status" value="1"/>
</dbReference>
<dbReference type="Proteomes" id="UP001529340">
    <property type="component" value="Unassembled WGS sequence"/>
</dbReference>
<feature type="chain" id="PRO_5045487083" description="DUF4358 domain-containing protein" evidence="1">
    <location>
        <begin position="19"/>
        <end position="164"/>
    </location>
</feature>
<accession>A0ABT7UA12</accession>
<evidence type="ECO:0008006" key="4">
    <source>
        <dbReference type="Google" id="ProtNLM"/>
    </source>
</evidence>
<evidence type="ECO:0000256" key="1">
    <source>
        <dbReference type="SAM" id="SignalP"/>
    </source>
</evidence>
<name>A0ABT7UA12_9FIRM</name>